<comment type="caution">
    <text evidence="3">The sequence shown here is derived from an EMBL/GenBank/DDBJ whole genome shotgun (WGS) entry which is preliminary data.</text>
</comment>
<feature type="compositionally biased region" description="Basic and acidic residues" evidence="1">
    <location>
        <begin position="259"/>
        <end position="276"/>
    </location>
</feature>
<dbReference type="InterPro" id="IPR050951">
    <property type="entry name" value="Retrovirus_Pol_polyprotein"/>
</dbReference>
<dbReference type="AlphaFoldDB" id="A0ABD1XJI0"/>
<organism evidence="3 4">
    <name type="scientific">Riccia fluitans</name>
    <dbReference type="NCBI Taxonomy" id="41844"/>
    <lineage>
        <taxon>Eukaryota</taxon>
        <taxon>Viridiplantae</taxon>
        <taxon>Streptophyta</taxon>
        <taxon>Embryophyta</taxon>
        <taxon>Marchantiophyta</taxon>
        <taxon>Marchantiopsida</taxon>
        <taxon>Marchantiidae</taxon>
        <taxon>Marchantiales</taxon>
        <taxon>Ricciaceae</taxon>
        <taxon>Riccia</taxon>
    </lineage>
</organism>
<dbReference type="Proteomes" id="UP001605036">
    <property type="component" value="Unassembled WGS sequence"/>
</dbReference>
<keyword evidence="4" id="KW-1185">Reference proteome</keyword>
<feature type="domain" description="Integrase catalytic" evidence="2">
    <location>
        <begin position="31"/>
        <end position="191"/>
    </location>
</feature>
<name>A0ABD1XJI0_9MARC</name>
<dbReference type="Gene3D" id="3.30.420.10">
    <property type="entry name" value="Ribonuclease H-like superfamily/Ribonuclease H"/>
    <property type="match status" value="1"/>
</dbReference>
<proteinExistence type="predicted"/>
<dbReference type="PANTHER" id="PTHR37984:SF5">
    <property type="entry name" value="PROTEIN NYNRIN-LIKE"/>
    <property type="match status" value="1"/>
</dbReference>
<dbReference type="Pfam" id="PF00665">
    <property type="entry name" value="rve"/>
    <property type="match status" value="1"/>
</dbReference>
<evidence type="ECO:0000313" key="4">
    <source>
        <dbReference type="Proteomes" id="UP001605036"/>
    </source>
</evidence>
<dbReference type="InterPro" id="IPR036397">
    <property type="entry name" value="RNaseH_sf"/>
</dbReference>
<evidence type="ECO:0000313" key="3">
    <source>
        <dbReference type="EMBL" id="KAL2609075.1"/>
    </source>
</evidence>
<evidence type="ECO:0000256" key="1">
    <source>
        <dbReference type="SAM" id="MobiDB-lite"/>
    </source>
</evidence>
<gene>
    <name evidence="3" type="ORF">R1flu_027648</name>
</gene>
<reference evidence="3 4" key="1">
    <citation type="submission" date="2024-09" db="EMBL/GenBank/DDBJ databases">
        <title>Chromosome-scale assembly of Riccia fluitans.</title>
        <authorList>
            <person name="Paukszto L."/>
            <person name="Sawicki J."/>
            <person name="Karawczyk K."/>
            <person name="Piernik-Szablinska J."/>
            <person name="Szczecinska M."/>
            <person name="Mazdziarz M."/>
        </authorList>
    </citation>
    <scope>NUCLEOTIDE SEQUENCE [LARGE SCALE GENOMIC DNA]</scope>
    <source>
        <strain evidence="3">Rf_01</strain>
        <tissue evidence="3">Aerial parts of the thallus</tissue>
    </source>
</reference>
<feature type="region of interest" description="Disordered" evidence="1">
    <location>
        <begin position="246"/>
        <end position="276"/>
    </location>
</feature>
<evidence type="ECO:0000259" key="2">
    <source>
        <dbReference type="PROSITE" id="PS50994"/>
    </source>
</evidence>
<dbReference type="InterPro" id="IPR012337">
    <property type="entry name" value="RNaseH-like_sf"/>
</dbReference>
<dbReference type="PANTHER" id="PTHR37984">
    <property type="entry name" value="PROTEIN CBG26694"/>
    <property type="match status" value="1"/>
</dbReference>
<accession>A0ABD1XJI0</accession>
<dbReference type="SUPFAM" id="SSF53098">
    <property type="entry name" value="Ribonuclease H-like"/>
    <property type="match status" value="1"/>
</dbReference>
<dbReference type="InterPro" id="IPR001584">
    <property type="entry name" value="Integrase_cat-core"/>
</dbReference>
<sequence length="276" mass="31792">MDCDKYKDTCDECQRTGSPEQYRRPPLRVSEVTGPFKKWGLDFVGPIYPTASNSHRYLLVTTDYTTKWVEVASLPDCTARSIAEFLYSHILARYGCPEELISDQGSNFVNQAIKCLMDEFFISHKTNTTYYPRGNGQVESTNKILITMLHKVVDEHKCNWHFKLPSMLWAYRIAFKTHLGYSPYYLTYVLWYKGPVLARSEAKFQDRWFHPYIVTRMTQNNVIALDHTDGEPVGKLVNVNWLKPYRSPDLPGVPTPSTSRDDNDPETAKGVDIRSA</sequence>
<dbReference type="EMBL" id="JBHFFA010000008">
    <property type="protein sequence ID" value="KAL2609075.1"/>
    <property type="molecule type" value="Genomic_DNA"/>
</dbReference>
<protein>
    <recommendedName>
        <fullName evidence="2">Integrase catalytic domain-containing protein</fullName>
    </recommendedName>
</protein>
<dbReference type="PROSITE" id="PS50994">
    <property type="entry name" value="INTEGRASE"/>
    <property type="match status" value="1"/>
</dbReference>